<dbReference type="InterPro" id="IPR050258">
    <property type="entry name" value="Leguminous_Lectin"/>
</dbReference>
<dbReference type="PANTHER" id="PTHR32401">
    <property type="entry name" value="CONCANAVALIN A-LIKE LECTIN FAMILY PROTEIN"/>
    <property type="match status" value="1"/>
</dbReference>
<sequence length="386" mass="42220">MATSTSNIPTSYLSPNAQISLFTTFILFLLPIASSDYFQVTNFSPATPNVVYQGDAVTLAGAVEFNSIIYLCHVGWVTYTERVQLWDSKTGALSDFTTNFSFIIDTLESSTYGHGLAFFLAPVGSQIPPNSAGGFLGLFNTTTSNSAENQMVTVEFDSYSNREWDPAYEHIGINNNSIGSVITTPWNASLYSGETCTASITYNASTKNLSVFWSYGGNSSSQGSLSYKIDLTEILPEWVMVGFSAATGQNLEKHTLQSWAFSSSFNTKMARGKHTNDIKLIVGLTVSMGQILSAIDERLKSNFNAKQVECLMIVGLWCAYPDHSLRPSIRHAIQVLHFEAAMPHLPMKMPVPMYHVPGAGTSRTRPEEPLIHSGEGMISSSIEMGR</sequence>
<reference evidence="5" key="1">
    <citation type="submission" date="2019-11" db="EMBL/GenBank/DDBJ databases">
        <authorList>
            <person name="Liu Y."/>
            <person name="Hou J."/>
            <person name="Li T.-Q."/>
            <person name="Guan C.-H."/>
            <person name="Wu X."/>
            <person name="Wu H.-Z."/>
            <person name="Ling F."/>
            <person name="Zhang R."/>
            <person name="Shi X.-G."/>
            <person name="Ren J.-P."/>
            <person name="Chen E.-F."/>
            <person name="Sun J.-M."/>
        </authorList>
    </citation>
    <scope>NUCLEOTIDE SEQUENCE</scope>
    <source>
        <strain evidence="5">Adult_tree_wgs_1</strain>
        <tissue evidence="5">Leaves</tissue>
    </source>
</reference>
<dbReference type="InterPro" id="IPR013320">
    <property type="entry name" value="ConA-like_dom_sf"/>
</dbReference>
<dbReference type="InterPro" id="IPR019825">
    <property type="entry name" value="Lectin_legB_Mn/Ca_BS"/>
</dbReference>
<dbReference type="SUPFAM" id="SSF49899">
    <property type="entry name" value="Concanavalin A-like lectins/glucanases"/>
    <property type="match status" value="1"/>
</dbReference>
<dbReference type="Pfam" id="PF00139">
    <property type="entry name" value="Lectin_legB"/>
    <property type="match status" value="1"/>
</dbReference>
<dbReference type="Proteomes" id="UP000626092">
    <property type="component" value="Unassembled WGS sequence"/>
</dbReference>
<comment type="caution">
    <text evidence="5">The sequence shown here is derived from an EMBL/GenBank/DDBJ whole genome shotgun (WGS) entry which is preliminary data.</text>
</comment>
<dbReference type="AlphaFoldDB" id="A0A834GFX2"/>
<keyword evidence="6" id="KW-1185">Reference proteome</keyword>
<organism evidence="5 6">
    <name type="scientific">Rhododendron simsii</name>
    <name type="common">Sims's rhododendron</name>
    <dbReference type="NCBI Taxonomy" id="118357"/>
    <lineage>
        <taxon>Eukaryota</taxon>
        <taxon>Viridiplantae</taxon>
        <taxon>Streptophyta</taxon>
        <taxon>Embryophyta</taxon>
        <taxon>Tracheophyta</taxon>
        <taxon>Spermatophyta</taxon>
        <taxon>Magnoliopsida</taxon>
        <taxon>eudicotyledons</taxon>
        <taxon>Gunneridae</taxon>
        <taxon>Pentapetalae</taxon>
        <taxon>asterids</taxon>
        <taxon>Ericales</taxon>
        <taxon>Ericaceae</taxon>
        <taxon>Ericoideae</taxon>
        <taxon>Rhodoreae</taxon>
        <taxon>Rhododendron</taxon>
    </lineage>
</organism>
<dbReference type="PROSITE" id="PS00307">
    <property type="entry name" value="LECTIN_LEGUME_BETA"/>
    <property type="match status" value="1"/>
</dbReference>
<keyword evidence="2" id="KW-0430">Lectin</keyword>
<evidence type="ECO:0000256" key="2">
    <source>
        <dbReference type="ARBA" id="ARBA00022734"/>
    </source>
</evidence>
<feature type="domain" description="Legume lectin" evidence="4">
    <location>
        <begin position="37"/>
        <end position="271"/>
    </location>
</feature>
<evidence type="ECO:0000256" key="1">
    <source>
        <dbReference type="ARBA" id="ARBA00007606"/>
    </source>
</evidence>
<protein>
    <recommendedName>
        <fullName evidence="4">Legume lectin domain-containing protein</fullName>
    </recommendedName>
</protein>
<dbReference type="Gene3D" id="2.60.120.200">
    <property type="match status" value="1"/>
</dbReference>
<name>A0A834GFX2_RHOSS</name>
<dbReference type="GO" id="GO:0030246">
    <property type="term" value="F:carbohydrate binding"/>
    <property type="evidence" value="ECO:0007669"/>
    <property type="project" value="UniProtKB-KW"/>
</dbReference>
<evidence type="ECO:0000313" key="6">
    <source>
        <dbReference type="Proteomes" id="UP000626092"/>
    </source>
</evidence>
<proteinExistence type="inferred from homology"/>
<feature type="region of interest" description="Disordered" evidence="3">
    <location>
        <begin position="362"/>
        <end position="386"/>
    </location>
</feature>
<dbReference type="CDD" id="cd06899">
    <property type="entry name" value="lectin_legume_LecRK_Arcelin_ConA"/>
    <property type="match status" value="1"/>
</dbReference>
<dbReference type="InterPro" id="IPR000985">
    <property type="entry name" value="Lectin_LegA_CS"/>
</dbReference>
<evidence type="ECO:0000256" key="3">
    <source>
        <dbReference type="SAM" id="MobiDB-lite"/>
    </source>
</evidence>
<dbReference type="FunFam" id="2.60.120.200:FF:000103">
    <property type="entry name" value="L-type lectin-domain containing receptor kinase IX.1"/>
    <property type="match status" value="1"/>
</dbReference>
<dbReference type="PANTHER" id="PTHR32401:SF47">
    <property type="entry name" value="LEGUME LECTIN DOMAIN-CONTAINING PROTEIN"/>
    <property type="match status" value="1"/>
</dbReference>
<comment type="similarity">
    <text evidence="1">Belongs to the leguminous lectin family.</text>
</comment>
<evidence type="ECO:0000259" key="4">
    <source>
        <dbReference type="Pfam" id="PF00139"/>
    </source>
</evidence>
<dbReference type="Gene3D" id="1.10.510.10">
    <property type="entry name" value="Transferase(Phosphotransferase) domain 1"/>
    <property type="match status" value="1"/>
</dbReference>
<dbReference type="OrthoDB" id="4062651at2759"/>
<accession>A0A834GFX2</accession>
<evidence type="ECO:0000313" key="5">
    <source>
        <dbReference type="EMBL" id="KAF7129533.1"/>
    </source>
</evidence>
<gene>
    <name evidence="5" type="ORF">RHSIM_Rhsim10G0175700</name>
</gene>
<dbReference type="PROSITE" id="PS00308">
    <property type="entry name" value="LECTIN_LEGUME_ALPHA"/>
    <property type="match status" value="1"/>
</dbReference>
<dbReference type="InterPro" id="IPR001220">
    <property type="entry name" value="Legume_lectin_dom"/>
</dbReference>
<dbReference type="EMBL" id="WJXA01000010">
    <property type="protein sequence ID" value="KAF7129533.1"/>
    <property type="molecule type" value="Genomic_DNA"/>
</dbReference>